<dbReference type="InterPro" id="IPR015914">
    <property type="entry name" value="PAPs_N"/>
</dbReference>
<dbReference type="PANTHER" id="PTHR13817">
    <property type="entry name" value="TITIN"/>
    <property type="match status" value="1"/>
</dbReference>
<dbReference type="PROSITE" id="PS50853">
    <property type="entry name" value="FN3"/>
    <property type="match status" value="4"/>
</dbReference>
<dbReference type="Pfam" id="PF00041">
    <property type="entry name" value="fn3"/>
    <property type="match status" value="3"/>
</dbReference>
<dbReference type="GO" id="GO:0030246">
    <property type="term" value="F:carbohydrate binding"/>
    <property type="evidence" value="ECO:0007669"/>
    <property type="project" value="InterPro"/>
</dbReference>
<accession>A0A1J5DYR0</accession>
<evidence type="ECO:0000313" key="3">
    <source>
        <dbReference type="EMBL" id="OIP36823.1"/>
    </source>
</evidence>
<dbReference type="STRING" id="1817895.AUJ95_09005"/>
<dbReference type="InterPro" id="IPR036116">
    <property type="entry name" value="FN3_sf"/>
</dbReference>
<dbReference type="Gene3D" id="3.40.50.880">
    <property type="match status" value="1"/>
</dbReference>
<dbReference type="InterPro" id="IPR003961">
    <property type="entry name" value="FN3_dom"/>
</dbReference>
<reference evidence="3 4" key="1">
    <citation type="journal article" date="2016" name="Environ. Microbiol.">
        <title>Genomic resolution of a cold subsurface aquifer community provides metabolic insights for novel microbes adapted to high CO concentrations.</title>
        <authorList>
            <person name="Probst A.J."/>
            <person name="Castelle C.J."/>
            <person name="Singh A."/>
            <person name="Brown C.T."/>
            <person name="Anantharaman K."/>
            <person name="Sharon I."/>
            <person name="Hug L.A."/>
            <person name="Burstein D."/>
            <person name="Emerson J.B."/>
            <person name="Thomas B.C."/>
            <person name="Banfield J.F."/>
        </authorList>
    </citation>
    <scope>NUCLEOTIDE SEQUENCE [LARGE SCALE GENOMIC DNA]</scope>
    <source>
        <strain evidence="3">CG2_30_40_21</strain>
    </source>
</reference>
<feature type="domain" description="Fibronectin type-III" evidence="2">
    <location>
        <begin position="2385"/>
        <end position="2491"/>
    </location>
</feature>
<dbReference type="EMBL" id="MNYI01000232">
    <property type="protein sequence ID" value="OIP36823.1"/>
    <property type="molecule type" value="Genomic_DNA"/>
</dbReference>
<dbReference type="Pfam" id="PF16656">
    <property type="entry name" value="Pur_ac_phosph_N"/>
    <property type="match status" value="1"/>
</dbReference>
<dbReference type="Gene3D" id="2.60.40.10">
    <property type="entry name" value="Immunoglobulins"/>
    <property type="match status" value="6"/>
</dbReference>
<evidence type="ECO:0000259" key="2">
    <source>
        <dbReference type="PROSITE" id="PS50853"/>
    </source>
</evidence>
<dbReference type="PANTHER" id="PTHR13817:SF73">
    <property type="entry name" value="FIBRONECTIN TYPE-III DOMAIN-CONTAINING PROTEIN"/>
    <property type="match status" value="1"/>
</dbReference>
<dbReference type="CDD" id="cd00063">
    <property type="entry name" value="FN3"/>
    <property type="match status" value="3"/>
</dbReference>
<dbReference type="InterPro" id="IPR013783">
    <property type="entry name" value="Ig-like_fold"/>
</dbReference>
<protein>
    <recommendedName>
        <fullName evidence="2">Fibronectin type-III domain-containing protein</fullName>
    </recommendedName>
</protein>
<evidence type="ECO:0000256" key="1">
    <source>
        <dbReference type="ARBA" id="ARBA00022737"/>
    </source>
</evidence>
<dbReference type="InterPro" id="IPR029062">
    <property type="entry name" value="Class_I_gatase-like"/>
</dbReference>
<dbReference type="SUPFAM" id="SSF49363">
    <property type="entry name" value="Purple acid phosphatase, N-terminal domain"/>
    <property type="match status" value="1"/>
</dbReference>
<feature type="domain" description="Fibronectin type-III" evidence="2">
    <location>
        <begin position="602"/>
        <end position="711"/>
    </location>
</feature>
<dbReference type="GO" id="GO:0046872">
    <property type="term" value="F:metal ion binding"/>
    <property type="evidence" value="ECO:0007669"/>
    <property type="project" value="InterPro"/>
</dbReference>
<dbReference type="Gene3D" id="2.60.40.380">
    <property type="entry name" value="Purple acid phosphatase-like, N-terminal"/>
    <property type="match status" value="1"/>
</dbReference>
<gene>
    <name evidence="3" type="ORF">AUJ95_09005</name>
</gene>
<sequence length="2877" mass="312233">MKKFIILMLFGFLGVIPAWAYDLSGIITGGVTVGSITVSLTGVASKAMLTAADGSFKFTGLGAGTYTIIPEQSGLKFTPGSITRTITNADITDVNFIAAKRTPSLSIISPSPGEQIKSNGTVTAKFEVQDFSITATGDEEARGMVAEGSIAVVLWKETLVGSVTKQEPWMGFFWNNTEYTFNNLTSGTYTIDLQLVDMFHVRIPAKAKVSFGFDLKDWKINPVTDFSAQSNNDSIRLKWKNPPVGCLKGVLILRGTSTITAAPATGTTYIVGNQIGNATVVYNATATSYNTWQETIVDNYQPLPLNTTYYYSIFCYKDQGTQTAFPEYSPPTSNSVVLSNIAPSQVSDLDSKYKWQGVWYAMDPTDHSIILNWTAPGGDGTQGVAGSYTIKYSTSTITEGNFDLCLTVPGIIPTPSEAGGREHMVVIDNEDTKRPFGSRTIQPETQYYFALKASDGVSSSQMSNLFPTVGVSKASGITKDMTSPGTITDLSIVNPTNNSLMLVWTAPGDDGTFTWYNDTSGRADKYDIRYSTATLTEVNWAYAKSVPNQPLPSVAGEAQVVVISGLSLNTEEYYFGMKTLDEASNFSGLSNIVSVDKLSPGTITDLTVGTASASTLELSWTASGDNGSRGTVTAYDIRYYSALITEANWNSCTEVFGEPAPLSAGKAQTFTVTGLKFNTRYYLAMKAIDDAGNLSPLSNCPYGITTGTFPAPPGNLGAIAMDSQLILSWGATNVPDVGGYLIYYGTVSCAGTSNKQAYNQPIDAGQSCTYTLTGLDNGTKYYISIRAYNTNQYPSDYSMEITGEPLGMGYQFLPQSVIIPMGGQQAETGSPLELDQLRNAYKAIFTHVKNGGGVAWTASNALPYDGKNYMRGTFISEFSTGSGTTFSTQTAVGTLTGFDVVVSEPGVGMGKVLGVTKSYGLKPIKIALFYSVVKDTYGQPICWEEGYFERLFRMYLWDAQEFTVIDEIGIKGGALGNYDMVIFPAVKRGYMADIKGSLTATGLTNIRTFVENGGFLYSQGESNYIAEMAGLVGTGTVDLTNRVSISDSIGQLRIEDESSPVVFARLSEKMYVLDDPMLKAMSGQSTVAIYTNAGNSPAIVVAERNRGKVILMGGHPSDKREYYPLALNPVLWAMSQKAALACDGEQKFNENVEKDVIPGLEPDVPVNVSISFSNFWDTKLQSVEVISEIPKGFKITDNSNITPIPTSQVVTDGTTTLTWTFPEVFQGRLSFSYTVFTEADALKKGETVVCQTKAIYTEGGNHVTVHALPVQMRAMMAARLVGDRALEKQSVYGVSGAGVHFDVKFPIENKEDTEARKVYIQDLVALVSPAIDPTNYRRIPSAVWNTNNGNNHSIWVTNEAYFFKDNKYPLPDEAHGIITMRFNINNWDGKTTYVFEQPKGNDSDIVIPEKYKAPVWGPGHNVPLMQKTETGDLILPAYKLTWTKLSNGTGTDQNIIQGYDYREPAIRYGIRAIELPPDGVEYPRTILMKTLPNIPDTYVVNGKVIMDAPALGFMILLGGDPIPYRELLASSGAYVPRVTDPADFPMLTYQDIWNRPHTATLRTMDPQMAKVSDFFPTVKLHPEVNDTFELFEDLNNNDFRDTGEKLFLEYDITKKAKLHLMIKTGNISTEFPDVVKPAAKYDLSRDQNVITCSIFKGLGYSLKYTGHWDCPDLQKIGNPTQPVKEFDTDMFHVLQFQQRLDAGKREQINVYATMTTYPDVHREGFMKVNDGTEYVYHTPKAGPNQYQIFNAHVQGIFAIGNNVEVTKKVAPVNIGNYGDTIYHIIKVEDPYEPRQFEMDPYLRSYGFGGLASTIFVGGRENDKLYNSRLHSGESTIVRIEVCNNLGEFGGKAYHLENVAITPDMATVPSWMTITQDVAMNTIPPIHGDLVYLLASQKENPAIYESWKGVIYFKVTTNNIPTEAKGKVWPIKFNLTCTDPDDKLKNFCNLKENTTGTVIPEAWIGVYDDQGKITTTYGKANIMTLKDGFPDFVKVKEAKLMTEGEKETFIGKMGWDVDQYPRGTSSTAYFDDLGINRDIKFNQNVPNVVFDMSSIIDPKATATTVPWTYDGIETKAFFVVVKSDTAVTNSGMKLVNTGANIAYTDHFSNTGTAASTSQNVVAHGPRVESGYILDGVRRGFNQVLTKELIMGEKNDVELRVTLSNEGDNIAEAAKGSVTLGTGVTFATSSVSPSRMNGNTVVWDDLGNIAPGAVKEVKMTVSITPPAGTSSGAPMLKPAPKKWTKAAPPSVRAAAPVQYTLINTTGIKFKDAFTGVEVTPPPIGSLTIMAAPPLLSASITLNAVGNPGSITLSWNAITAAKGYNVYRSDNPAAGTFTHIGMTGILTGYIDKTMDEDIPYYYVVTAFDGAEESQVSGTATATPGDIWPPGVVILGCTAKTGNSVTLLWTSPGDNGNKGTATLYDLRRSVSNTDGFDSYTSCAGEPLPMQAGSGQPMNVTDLLPNTTYYFYIKSQDGAGNWSPLSNKLQVTTNAAPTISTTTQLFSGWNLYALPLKPSTSYTSQTLGKAINDQGGQCTIVQSWSGGAWKTRRIDINIGDLFNIDIGKGYFVYCTTQKGFTVQGVAVKTQQLKLVPGWNLIGLSVGTMSGRLLGLPSIGTISGKLLGADILSQNGTCTTIQSWQGGQWKTLRVDLGIGDEFDIESGRGYFAYCNEGSGYSPNRITLSNVGSNTAVISYATWDKVSSWLRYGTTAASLSSLVYDVRGEGSETTKHYISLTNLAASTTYYYDIVTSGSTDDNNSEHYSFKTGAAINPVAARMVSGQVSKKGGGQVEDAIVYVRLKDTNANGDSGASGWVSTRTNSSGNFSIDLNAIRRGDGIGLFSYSQLGGDTIEVVVDGSGDGRGKKPFDTSTSTSLDVVIE</sequence>
<keyword evidence="1" id="KW-0677">Repeat</keyword>
<comment type="caution">
    <text evidence="3">The sequence shown here is derived from an EMBL/GenBank/DDBJ whole genome shotgun (WGS) entry which is preliminary data.</text>
</comment>
<dbReference type="SUPFAM" id="SSF49265">
    <property type="entry name" value="Fibronectin type III"/>
    <property type="match status" value="3"/>
</dbReference>
<organism evidence="3 4">
    <name type="scientific">Candidatus Desantisbacteria bacterium CG2_30_40_21</name>
    <dbReference type="NCBI Taxonomy" id="1817895"/>
    <lineage>
        <taxon>Bacteria</taxon>
        <taxon>Candidatus Desantisiibacteriota</taxon>
    </lineage>
</organism>
<dbReference type="SUPFAM" id="SSF49452">
    <property type="entry name" value="Starch-binding domain-like"/>
    <property type="match status" value="1"/>
</dbReference>
<feature type="domain" description="Fibronectin type-III" evidence="2">
    <location>
        <begin position="712"/>
        <end position="809"/>
    </location>
</feature>
<feature type="domain" description="Fibronectin type-III" evidence="2">
    <location>
        <begin position="2293"/>
        <end position="2383"/>
    </location>
</feature>
<dbReference type="SMART" id="SM00060">
    <property type="entry name" value="FN3"/>
    <property type="match status" value="8"/>
</dbReference>
<proteinExistence type="predicted"/>
<dbReference type="GO" id="GO:0003993">
    <property type="term" value="F:acid phosphatase activity"/>
    <property type="evidence" value="ECO:0007669"/>
    <property type="project" value="InterPro"/>
</dbReference>
<dbReference type="InterPro" id="IPR013784">
    <property type="entry name" value="Carb-bd-like_fold"/>
</dbReference>
<name>A0A1J5DYR0_9BACT</name>
<evidence type="ECO:0000313" key="4">
    <source>
        <dbReference type="Proteomes" id="UP000183085"/>
    </source>
</evidence>
<dbReference type="InterPro" id="IPR050964">
    <property type="entry name" value="Striated_Muscle_Regulatory"/>
</dbReference>
<dbReference type="Proteomes" id="UP000183085">
    <property type="component" value="Unassembled WGS sequence"/>
</dbReference>
<dbReference type="SUPFAM" id="SSF52317">
    <property type="entry name" value="Class I glutamine amidotransferase-like"/>
    <property type="match status" value="1"/>
</dbReference>
<dbReference type="InterPro" id="IPR008963">
    <property type="entry name" value="Purple_acid_Pase-like_N"/>
</dbReference>